<comment type="subcellular location">
    <subcellularLocation>
        <location evidence="1">Membrane</location>
        <topology evidence="1">Single-pass type II membrane protein</topology>
    </subcellularLocation>
</comment>
<dbReference type="GO" id="GO:0016020">
    <property type="term" value="C:membrane"/>
    <property type="evidence" value="ECO:0007669"/>
    <property type="project" value="UniProtKB-SubCell"/>
</dbReference>
<evidence type="ECO:0000256" key="3">
    <source>
        <dbReference type="ARBA" id="ARBA00022679"/>
    </source>
</evidence>
<sequence>MIEAEMLLFKATLEDTNYQIFILLLQITLVRSLAKVVAYDHVVVPIGNKHCKRQPLLDLSKGNESLKEQQQDNCITIEHYVPTLLAVCKILNLDAMSFSDEMLNENFTHAK</sequence>
<keyword evidence="3" id="KW-0808">Transferase</keyword>
<evidence type="ECO:0000313" key="7">
    <source>
        <dbReference type="Proteomes" id="UP001177003"/>
    </source>
</evidence>
<keyword evidence="5" id="KW-0325">Glycoprotein</keyword>
<dbReference type="InterPro" id="IPR003406">
    <property type="entry name" value="Glyco_trans_14"/>
</dbReference>
<evidence type="ECO:0000256" key="1">
    <source>
        <dbReference type="ARBA" id="ARBA00004606"/>
    </source>
</evidence>
<keyword evidence="2" id="KW-0328">Glycosyltransferase</keyword>
<proteinExistence type="predicted"/>
<protein>
    <submittedName>
        <fullName evidence="6">Uncharacterized protein</fullName>
    </submittedName>
</protein>
<evidence type="ECO:0000256" key="2">
    <source>
        <dbReference type="ARBA" id="ARBA00022676"/>
    </source>
</evidence>
<keyword evidence="7" id="KW-1185">Reference proteome</keyword>
<dbReference type="EMBL" id="OX465077">
    <property type="protein sequence ID" value="CAI9268709.1"/>
    <property type="molecule type" value="Genomic_DNA"/>
</dbReference>
<gene>
    <name evidence="6" type="ORF">LSALG_LOCUS9119</name>
</gene>
<accession>A0AA35Y644</accession>
<dbReference type="Pfam" id="PF02485">
    <property type="entry name" value="Branch"/>
    <property type="match status" value="1"/>
</dbReference>
<dbReference type="Proteomes" id="UP001177003">
    <property type="component" value="Chromosome 1"/>
</dbReference>
<reference evidence="6" key="1">
    <citation type="submission" date="2023-04" db="EMBL/GenBank/DDBJ databases">
        <authorList>
            <person name="Vijverberg K."/>
            <person name="Xiong W."/>
            <person name="Schranz E."/>
        </authorList>
    </citation>
    <scope>NUCLEOTIDE SEQUENCE</scope>
</reference>
<keyword evidence="4" id="KW-0472">Membrane</keyword>
<dbReference type="GO" id="GO:0016757">
    <property type="term" value="F:glycosyltransferase activity"/>
    <property type="evidence" value="ECO:0007669"/>
    <property type="project" value="UniProtKB-KW"/>
</dbReference>
<evidence type="ECO:0000256" key="4">
    <source>
        <dbReference type="ARBA" id="ARBA00023136"/>
    </source>
</evidence>
<organism evidence="6 7">
    <name type="scientific">Lactuca saligna</name>
    <name type="common">Willowleaf lettuce</name>
    <dbReference type="NCBI Taxonomy" id="75948"/>
    <lineage>
        <taxon>Eukaryota</taxon>
        <taxon>Viridiplantae</taxon>
        <taxon>Streptophyta</taxon>
        <taxon>Embryophyta</taxon>
        <taxon>Tracheophyta</taxon>
        <taxon>Spermatophyta</taxon>
        <taxon>Magnoliopsida</taxon>
        <taxon>eudicotyledons</taxon>
        <taxon>Gunneridae</taxon>
        <taxon>Pentapetalae</taxon>
        <taxon>asterids</taxon>
        <taxon>campanulids</taxon>
        <taxon>Asterales</taxon>
        <taxon>Asteraceae</taxon>
        <taxon>Cichorioideae</taxon>
        <taxon>Cichorieae</taxon>
        <taxon>Lactucinae</taxon>
        <taxon>Lactuca</taxon>
    </lineage>
</organism>
<evidence type="ECO:0000313" key="6">
    <source>
        <dbReference type="EMBL" id="CAI9268709.1"/>
    </source>
</evidence>
<name>A0AA35Y644_LACSI</name>
<evidence type="ECO:0000256" key="5">
    <source>
        <dbReference type="ARBA" id="ARBA00023180"/>
    </source>
</evidence>
<dbReference type="AlphaFoldDB" id="A0AA35Y644"/>